<dbReference type="GO" id="GO:0016874">
    <property type="term" value="F:ligase activity"/>
    <property type="evidence" value="ECO:0007669"/>
    <property type="project" value="UniProtKB-KW"/>
</dbReference>
<dbReference type="OrthoDB" id="9791027at2"/>
<dbReference type="Proteomes" id="UP000427906">
    <property type="component" value="Chromosome"/>
</dbReference>
<accession>A0A5K7YNS3</accession>
<sequence>MEDESITVRTVLSEYESKRLLAHYDIPITREVLVEDRHRLMEAVEAIGYPVVLKGCSPNIAHKTETGLVHLDLKNEDQVLAAYDEITKNIIETENTDATVLVQEMVSGKRELVAGLTRDPQFGPCVMFGLGGIFTEVLNDVVFRVAPLEKSDALEMTREIKGHRILDAIRGMAAVDMDRLGDILMAIGRIGMENEKIIEIDINPLIISAGKPVAVDALMVLESPGD</sequence>
<dbReference type="InterPro" id="IPR013815">
    <property type="entry name" value="ATP_grasp_subdomain_1"/>
</dbReference>
<reference evidence="6 7" key="1">
    <citation type="submission" date="2019-11" db="EMBL/GenBank/DDBJ databases">
        <title>Comparative genomics of hydrocarbon-degrading Desulfosarcina strains.</title>
        <authorList>
            <person name="Watanabe M."/>
            <person name="Kojima H."/>
            <person name="Fukui M."/>
        </authorList>
    </citation>
    <scope>NUCLEOTIDE SEQUENCE [LARGE SCALE GENOMIC DNA]</scope>
    <source>
        <strain evidence="6 7">PL12</strain>
    </source>
</reference>
<dbReference type="EMBL" id="AP021874">
    <property type="protein sequence ID" value="BBO68004.1"/>
    <property type="molecule type" value="Genomic_DNA"/>
</dbReference>
<keyword evidence="2 4" id="KW-0547">Nucleotide-binding</keyword>
<dbReference type="RefSeq" id="WP_155316206.1">
    <property type="nucleotide sequence ID" value="NZ_AP021874.1"/>
</dbReference>
<dbReference type="KEGG" id="dalk:DSCA_19340"/>
<evidence type="ECO:0000256" key="3">
    <source>
        <dbReference type="ARBA" id="ARBA00022840"/>
    </source>
</evidence>
<dbReference type="PROSITE" id="PS50975">
    <property type="entry name" value="ATP_GRASP"/>
    <property type="match status" value="1"/>
</dbReference>
<organism evidence="6 7">
    <name type="scientific">Desulfosarcina alkanivorans</name>
    <dbReference type="NCBI Taxonomy" id="571177"/>
    <lineage>
        <taxon>Bacteria</taxon>
        <taxon>Pseudomonadati</taxon>
        <taxon>Thermodesulfobacteriota</taxon>
        <taxon>Desulfobacteria</taxon>
        <taxon>Desulfobacterales</taxon>
        <taxon>Desulfosarcinaceae</taxon>
        <taxon>Desulfosarcina</taxon>
    </lineage>
</organism>
<gene>
    <name evidence="6" type="ORF">DSCA_19340</name>
</gene>
<protein>
    <submittedName>
        <fullName evidence="6">Acetyl-CoA synthetase</fullName>
    </submittedName>
</protein>
<evidence type="ECO:0000256" key="2">
    <source>
        <dbReference type="ARBA" id="ARBA00022741"/>
    </source>
</evidence>
<dbReference type="AlphaFoldDB" id="A0A5K7YNS3"/>
<dbReference type="PANTHER" id="PTHR43334">
    <property type="entry name" value="ACETATE--COA LIGASE [ADP-FORMING]"/>
    <property type="match status" value="1"/>
</dbReference>
<name>A0A5K7YNS3_9BACT</name>
<keyword evidence="7" id="KW-1185">Reference proteome</keyword>
<dbReference type="PANTHER" id="PTHR43334:SF1">
    <property type="entry name" value="3-HYDROXYPROPIONATE--COA LIGASE [ADP-FORMING]"/>
    <property type="match status" value="1"/>
</dbReference>
<dbReference type="GO" id="GO:0046872">
    <property type="term" value="F:metal ion binding"/>
    <property type="evidence" value="ECO:0007669"/>
    <property type="project" value="InterPro"/>
</dbReference>
<evidence type="ECO:0000313" key="7">
    <source>
        <dbReference type="Proteomes" id="UP000427906"/>
    </source>
</evidence>
<proteinExistence type="predicted"/>
<evidence type="ECO:0000256" key="4">
    <source>
        <dbReference type="PROSITE-ProRule" id="PRU00409"/>
    </source>
</evidence>
<dbReference type="SUPFAM" id="SSF56059">
    <property type="entry name" value="Glutathione synthetase ATP-binding domain-like"/>
    <property type="match status" value="1"/>
</dbReference>
<dbReference type="Pfam" id="PF13549">
    <property type="entry name" value="ATP-grasp_5"/>
    <property type="match status" value="1"/>
</dbReference>
<feature type="domain" description="ATP-grasp" evidence="5">
    <location>
        <begin position="18"/>
        <end position="226"/>
    </location>
</feature>
<evidence type="ECO:0000313" key="6">
    <source>
        <dbReference type="EMBL" id="BBO68004.1"/>
    </source>
</evidence>
<dbReference type="GO" id="GO:0005524">
    <property type="term" value="F:ATP binding"/>
    <property type="evidence" value="ECO:0007669"/>
    <property type="project" value="UniProtKB-UniRule"/>
</dbReference>
<evidence type="ECO:0000256" key="1">
    <source>
        <dbReference type="ARBA" id="ARBA00022598"/>
    </source>
</evidence>
<keyword evidence="3 4" id="KW-0067">ATP-binding</keyword>
<dbReference type="InterPro" id="IPR051538">
    <property type="entry name" value="Acyl-CoA_Synth/Transferase"/>
</dbReference>
<evidence type="ECO:0000259" key="5">
    <source>
        <dbReference type="PROSITE" id="PS50975"/>
    </source>
</evidence>
<keyword evidence="1" id="KW-0436">Ligase</keyword>
<dbReference type="Gene3D" id="3.30.1490.20">
    <property type="entry name" value="ATP-grasp fold, A domain"/>
    <property type="match status" value="1"/>
</dbReference>
<dbReference type="InterPro" id="IPR011761">
    <property type="entry name" value="ATP-grasp"/>
</dbReference>
<dbReference type="Gene3D" id="3.30.470.20">
    <property type="entry name" value="ATP-grasp fold, B domain"/>
    <property type="match status" value="1"/>
</dbReference>